<name>A0ABT4JDT6_9BACT</name>
<feature type="transmembrane region" description="Helical" evidence="1">
    <location>
        <begin position="40"/>
        <end position="61"/>
    </location>
</feature>
<dbReference type="Pfam" id="PF07883">
    <property type="entry name" value="Cupin_2"/>
    <property type="match status" value="1"/>
</dbReference>
<keyword evidence="4" id="KW-1185">Reference proteome</keyword>
<proteinExistence type="predicted"/>
<dbReference type="Gene3D" id="2.60.120.10">
    <property type="entry name" value="Jelly Rolls"/>
    <property type="match status" value="1"/>
</dbReference>
<dbReference type="Proteomes" id="UP001321186">
    <property type="component" value="Unassembled WGS sequence"/>
</dbReference>
<keyword evidence="1" id="KW-0812">Transmembrane</keyword>
<dbReference type="RefSeq" id="WP_269009473.1">
    <property type="nucleotide sequence ID" value="NZ_JAANOH010000001.1"/>
</dbReference>
<dbReference type="EMBL" id="JAANOH010000001">
    <property type="protein sequence ID" value="MCZ2474424.1"/>
    <property type="molecule type" value="Genomic_DNA"/>
</dbReference>
<keyword evidence="1" id="KW-1133">Transmembrane helix</keyword>
<feature type="domain" description="Cupin type-2" evidence="2">
    <location>
        <begin position="103"/>
        <end position="170"/>
    </location>
</feature>
<gene>
    <name evidence="3" type="ORF">G9H61_03145</name>
</gene>
<dbReference type="SUPFAM" id="SSF51182">
    <property type="entry name" value="RmlC-like cupins"/>
    <property type="match status" value="1"/>
</dbReference>
<accession>A0ABT4JDT6</accession>
<keyword evidence="1" id="KW-0472">Membrane</keyword>
<protein>
    <submittedName>
        <fullName evidence="3">Cupin domain-containing protein</fullName>
    </submittedName>
</protein>
<evidence type="ECO:0000256" key="1">
    <source>
        <dbReference type="SAM" id="Phobius"/>
    </source>
</evidence>
<reference evidence="3 4" key="1">
    <citation type="submission" date="2020-03" db="EMBL/GenBank/DDBJ databases">
        <authorList>
            <person name="Pitt A."/>
            <person name="Hahn M.W."/>
        </authorList>
    </citation>
    <scope>NUCLEOTIDE SEQUENCE [LARGE SCALE GENOMIC DNA]</scope>
    <source>
        <strain evidence="3 4">5A-MARBSE</strain>
    </source>
</reference>
<sequence>MLDNGVIPATSPSVKSLAIRFKNDIKHQTQKMKQKIKKTAMWTLSIIVGYIIVGLIVHHWIIPTKTPEYSNYFKVGKSFHSKLEGLTQTVVRIENGNLMTDIEIQAKAAGPVTHLHEKFDETFTVKSGTLSMQYGSEIKKITAGQTIVIPKNTPHKPFNETDSVVVVTSVMPLDFAYCLSQIYPFWDKGESNSRPPKVLFQLAVFGDKFDSYPTVDAPPKPVLKTLKILLAPTARLIGYKNYNEKFQPK</sequence>
<evidence type="ECO:0000313" key="4">
    <source>
        <dbReference type="Proteomes" id="UP001321186"/>
    </source>
</evidence>
<evidence type="ECO:0000259" key="2">
    <source>
        <dbReference type="Pfam" id="PF07883"/>
    </source>
</evidence>
<dbReference type="InterPro" id="IPR014710">
    <property type="entry name" value="RmlC-like_jellyroll"/>
</dbReference>
<evidence type="ECO:0000313" key="3">
    <source>
        <dbReference type="EMBL" id="MCZ2474424.1"/>
    </source>
</evidence>
<dbReference type="InterPro" id="IPR013096">
    <property type="entry name" value="Cupin_2"/>
</dbReference>
<organism evidence="3 4">
    <name type="scientific">Aquirufa ecclesiirivi</name>
    <dbReference type="NCBI Taxonomy" id="2715124"/>
    <lineage>
        <taxon>Bacteria</taxon>
        <taxon>Pseudomonadati</taxon>
        <taxon>Bacteroidota</taxon>
        <taxon>Cytophagia</taxon>
        <taxon>Cytophagales</taxon>
        <taxon>Flectobacillaceae</taxon>
        <taxon>Aquirufa</taxon>
    </lineage>
</organism>
<dbReference type="InterPro" id="IPR011051">
    <property type="entry name" value="RmlC_Cupin_sf"/>
</dbReference>
<comment type="caution">
    <text evidence="3">The sequence shown here is derived from an EMBL/GenBank/DDBJ whole genome shotgun (WGS) entry which is preliminary data.</text>
</comment>